<dbReference type="VEuPathDB" id="VectorBase:SCAU013080"/>
<accession>A0A1I8Q1T5</accession>
<dbReference type="PROSITE" id="PS00615">
    <property type="entry name" value="C_TYPE_LECTIN_1"/>
    <property type="match status" value="1"/>
</dbReference>
<protein>
    <recommendedName>
        <fullName evidence="4">C-type lectin domain-containing protein</fullName>
    </recommendedName>
</protein>
<evidence type="ECO:0000256" key="2">
    <source>
        <dbReference type="SAM" id="Coils"/>
    </source>
</evidence>
<sequence length="285" mass="33451">MILSRLQILSLSILCCGLIVAAVPQWQNSTDGRQYLIEGDQNYNWFKAFHECARRKLQLVEIDSKEKNQALIEVLKPLFGDSHNLWIGANDEYNRDKDFKRPFYWSSSGQPMTFSHWSSNNPGNDQQDEHCVHMWKSKPDYQWNDHHCDTPRFGFVCEEHHLKADLTKMMADKRKTATETSIKLYEEYHRQQKLMMEKLENSLKEIQNIETELKEQLHNIHTKLEFDINHALAQHQREANSVVDDRTKAIRNVFADLTGATTEISMSVSKEMERVKTVYDDIFSI</sequence>
<dbReference type="Proteomes" id="UP000095300">
    <property type="component" value="Unassembled WGS sequence"/>
</dbReference>
<evidence type="ECO:0000313" key="6">
    <source>
        <dbReference type="Proteomes" id="UP000095300"/>
    </source>
</evidence>
<dbReference type="PANTHER" id="PTHR22803">
    <property type="entry name" value="MANNOSE, PHOSPHOLIPASE, LECTIN RECEPTOR RELATED"/>
    <property type="match status" value="1"/>
</dbReference>
<name>A0A1I8Q1T5_STOCA</name>
<evidence type="ECO:0000313" key="5">
    <source>
        <dbReference type="EnsemblMetazoa" id="SCAU013080-PA"/>
    </source>
</evidence>
<dbReference type="SMART" id="SM00034">
    <property type="entry name" value="CLECT"/>
    <property type="match status" value="1"/>
</dbReference>
<dbReference type="PROSITE" id="PS50041">
    <property type="entry name" value="C_TYPE_LECTIN_2"/>
    <property type="match status" value="1"/>
</dbReference>
<keyword evidence="6" id="KW-1185">Reference proteome</keyword>
<gene>
    <name evidence="5" type="primary">106083250</name>
</gene>
<organism evidence="5 6">
    <name type="scientific">Stomoxys calcitrans</name>
    <name type="common">Stable fly</name>
    <name type="synonym">Conops calcitrans</name>
    <dbReference type="NCBI Taxonomy" id="35570"/>
    <lineage>
        <taxon>Eukaryota</taxon>
        <taxon>Metazoa</taxon>
        <taxon>Ecdysozoa</taxon>
        <taxon>Arthropoda</taxon>
        <taxon>Hexapoda</taxon>
        <taxon>Insecta</taxon>
        <taxon>Pterygota</taxon>
        <taxon>Neoptera</taxon>
        <taxon>Endopterygota</taxon>
        <taxon>Diptera</taxon>
        <taxon>Brachycera</taxon>
        <taxon>Muscomorpha</taxon>
        <taxon>Muscoidea</taxon>
        <taxon>Muscidae</taxon>
        <taxon>Stomoxys</taxon>
    </lineage>
</organism>
<proteinExistence type="predicted"/>
<keyword evidence="3" id="KW-0732">Signal</keyword>
<dbReference type="SUPFAM" id="SSF56436">
    <property type="entry name" value="C-type lectin-like"/>
    <property type="match status" value="1"/>
</dbReference>
<keyword evidence="2" id="KW-0175">Coiled coil</keyword>
<feature type="domain" description="C-type lectin" evidence="4">
    <location>
        <begin position="30"/>
        <end position="149"/>
    </location>
</feature>
<evidence type="ECO:0000256" key="1">
    <source>
        <dbReference type="ARBA" id="ARBA00023157"/>
    </source>
</evidence>
<dbReference type="Pfam" id="PF00059">
    <property type="entry name" value="Lectin_C"/>
    <property type="match status" value="1"/>
</dbReference>
<dbReference type="EnsemblMetazoa" id="SCAU013080-RA">
    <property type="protein sequence ID" value="SCAU013080-PA"/>
    <property type="gene ID" value="SCAU013080"/>
</dbReference>
<dbReference type="OrthoDB" id="7357196at2759"/>
<dbReference type="Gene3D" id="3.10.100.10">
    <property type="entry name" value="Mannose-Binding Protein A, subunit A"/>
    <property type="match status" value="1"/>
</dbReference>
<dbReference type="STRING" id="35570.A0A1I8Q1T5"/>
<dbReference type="CDD" id="cd00037">
    <property type="entry name" value="CLECT"/>
    <property type="match status" value="1"/>
</dbReference>
<reference evidence="5" key="1">
    <citation type="submission" date="2020-05" db="UniProtKB">
        <authorList>
            <consortium name="EnsemblMetazoa"/>
        </authorList>
    </citation>
    <scope>IDENTIFICATION</scope>
    <source>
        <strain evidence="5">USDA</strain>
    </source>
</reference>
<dbReference type="InterPro" id="IPR050111">
    <property type="entry name" value="C-type_lectin/snaclec_domain"/>
</dbReference>
<dbReference type="AlphaFoldDB" id="A0A1I8Q1T5"/>
<dbReference type="InterPro" id="IPR018378">
    <property type="entry name" value="C-type_lectin_CS"/>
</dbReference>
<feature type="chain" id="PRO_5009327667" description="C-type lectin domain-containing protein" evidence="3">
    <location>
        <begin position="22"/>
        <end position="285"/>
    </location>
</feature>
<dbReference type="KEGG" id="scac:106083250"/>
<evidence type="ECO:0000256" key="3">
    <source>
        <dbReference type="SAM" id="SignalP"/>
    </source>
</evidence>
<keyword evidence="1" id="KW-1015">Disulfide bond</keyword>
<feature type="signal peptide" evidence="3">
    <location>
        <begin position="1"/>
        <end position="21"/>
    </location>
</feature>
<evidence type="ECO:0000259" key="4">
    <source>
        <dbReference type="PROSITE" id="PS50041"/>
    </source>
</evidence>
<dbReference type="InterPro" id="IPR016186">
    <property type="entry name" value="C-type_lectin-like/link_sf"/>
</dbReference>
<dbReference type="InterPro" id="IPR001304">
    <property type="entry name" value="C-type_lectin-like"/>
</dbReference>
<feature type="coiled-coil region" evidence="2">
    <location>
        <begin position="189"/>
        <end position="219"/>
    </location>
</feature>
<dbReference type="InterPro" id="IPR016187">
    <property type="entry name" value="CTDL_fold"/>
</dbReference>